<feature type="compositionally biased region" description="Low complexity" evidence="1">
    <location>
        <begin position="73"/>
        <end position="92"/>
    </location>
</feature>
<comment type="caution">
    <text evidence="2">The sequence shown here is derived from an EMBL/GenBank/DDBJ whole genome shotgun (WGS) entry which is preliminary data.</text>
</comment>
<name>A0ABT5RRS9_9BURK</name>
<feature type="compositionally biased region" description="Polar residues" evidence="1">
    <location>
        <begin position="106"/>
        <end position="115"/>
    </location>
</feature>
<feature type="compositionally biased region" description="Low complexity" evidence="1">
    <location>
        <begin position="1"/>
        <end position="17"/>
    </location>
</feature>
<dbReference type="EMBL" id="JAPCKI010000001">
    <property type="protein sequence ID" value="MDD2176413.1"/>
    <property type="molecule type" value="Genomic_DNA"/>
</dbReference>
<protein>
    <submittedName>
        <fullName evidence="2">FlxA-like family protein</fullName>
    </submittedName>
</protein>
<evidence type="ECO:0000313" key="3">
    <source>
        <dbReference type="Proteomes" id="UP001148932"/>
    </source>
</evidence>
<feature type="region of interest" description="Disordered" evidence="1">
    <location>
        <begin position="1"/>
        <end position="21"/>
    </location>
</feature>
<accession>A0ABT5RRS9</accession>
<keyword evidence="3" id="KW-1185">Reference proteome</keyword>
<gene>
    <name evidence="2" type="ORF">OIN59_03145</name>
</gene>
<dbReference type="InterPro" id="IPR025577">
    <property type="entry name" value="FlxA"/>
</dbReference>
<proteinExistence type="predicted"/>
<reference evidence="2" key="1">
    <citation type="submission" date="2022-10" db="EMBL/GenBank/DDBJ databases">
        <title>Description of microaerobic benzene degrading bacteria.</title>
        <authorList>
            <person name="Bedics A."/>
            <person name="Tancsics A."/>
            <person name="Banerjee S."/>
        </authorList>
    </citation>
    <scope>NUCLEOTIDE SEQUENCE</scope>
    <source>
        <strain evidence="2">D2M1</strain>
    </source>
</reference>
<dbReference type="Pfam" id="PF14282">
    <property type="entry name" value="FlxA"/>
    <property type="match status" value="1"/>
</dbReference>
<evidence type="ECO:0000313" key="2">
    <source>
        <dbReference type="EMBL" id="MDD2176413.1"/>
    </source>
</evidence>
<organism evidence="2 3">
    <name type="scientific">Acidovorax benzenivorans</name>
    <dbReference type="NCBI Taxonomy" id="2987520"/>
    <lineage>
        <taxon>Bacteria</taxon>
        <taxon>Pseudomonadati</taxon>
        <taxon>Pseudomonadota</taxon>
        <taxon>Betaproteobacteria</taxon>
        <taxon>Burkholderiales</taxon>
        <taxon>Comamonadaceae</taxon>
        <taxon>Acidovorax</taxon>
    </lineage>
</organism>
<feature type="region of interest" description="Disordered" evidence="1">
    <location>
        <begin position="73"/>
        <end position="115"/>
    </location>
</feature>
<sequence>MQVSSTSASTSRVSSSSGGDIAKLQKQLRELTDELKGVASSNLDAKAKQEKSKLLQAKIQMVQAQIAAIQRAQQQEQQKAQVAKAEGAAGAAHKQKAASAEDRTSGLGSNVDTYA</sequence>
<dbReference type="Proteomes" id="UP001148932">
    <property type="component" value="Unassembled WGS sequence"/>
</dbReference>
<dbReference type="RefSeq" id="WP_274107024.1">
    <property type="nucleotide sequence ID" value="NZ_JAPCKI010000001.1"/>
</dbReference>
<evidence type="ECO:0000256" key="1">
    <source>
        <dbReference type="SAM" id="MobiDB-lite"/>
    </source>
</evidence>